<evidence type="ECO:0000259" key="2">
    <source>
        <dbReference type="Pfam" id="PF00248"/>
    </source>
</evidence>
<evidence type="ECO:0000313" key="3">
    <source>
        <dbReference type="EMBL" id="MDV7219683.1"/>
    </source>
</evidence>
<gene>
    <name evidence="3" type="ORF">R5A26_27455</name>
</gene>
<dbReference type="InterPro" id="IPR036812">
    <property type="entry name" value="NAD(P)_OxRdtase_dom_sf"/>
</dbReference>
<name>A0ABU4FI44_9ACTN</name>
<evidence type="ECO:0000313" key="4">
    <source>
        <dbReference type="Proteomes" id="UP001187346"/>
    </source>
</evidence>
<dbReference type="PANTHER" id="PTHR43364">
    <property type="entry name" value="NADH-SPECIFIC METHYLGLYOXAL REDUCTASE-RELATED"/>
    <property type="match status" value="1"/>
</dbReference>
<protein>
    <submittedName>
        <fullName evidence="3">Aldo/keto reductase</fullName>
    </submittedName>
</protein>
<reference evidence="3 4" key="1">
    <citation type="submission" date="2023-10" db="EMBL/GenBank/DDBJ databases">
        <title>Characterization of rhizosphere-enriched actinobacteria from wheat plants lab-grown on chernevaya soil.</title>
        <authorList>
            <person name="Tikhonova E.N."/>
            <person name="Konopkin A."/>
            <person name="Kravchenko I.K."/>
        </authorList>
    </citation>
    <scope>NUCLEOTIDE SEQUENCE [LARGE SCALE GENOMIC DNA]</scope>
    <source>
        <strain evidence="3 4">RR29</strain>
    </source>
</reference>
<comment type="caution">
    <text evidence="3">The sequence shown here is derived from an EMBL/GenBank/DDBJ whole genome shotgun (WGS) entry which is preliminary data.</text>
</comment>
<evidence type="ECO:0000256" key="1">
    <source>
        <dbReference type="ARBA" id="ARBA00023002"/>
    </source>
</evidence>
<dbReference type="Pfam" id="PF00248">
    <property type="entry name" value="Aldo_ket_red"/>
    <property type="match status" value="1"/>
</dbReference>
<dbReference type="InterPro" id="IPR023210">
    <property type="entry name" value="NADP_OxRdtase_dom"/>
</dbReference>
<proteinExistence type="predicted"/>
<dbReference type="PANTHER" id="PTHR43364:SF4">
    <property type="entry name" value="NAD(P)-LINKED OXIDOREDUCTASE SUPERFAMILY PROTEIN"/>
    <property type="match status" value="1"/>
</dbReference>
<dbReference type="Gene3D" id="3.20.20.100">
    <property type="entry name" value="NADP-dependent oxidoreductase domain"/>
    <property type="match status" value="1"/>
</dbReference>
<dbReference type="Proteomes" id="UP001187346">
    <property type="component" value="Unassembled WGS sequence"/>
</dbReference>
<feature type="domain" description="NADP-dependent oxidoreductase" evidence="2">
    <location>
        <begin position="23"/>
        <end position="319"/>
    </location>
</feature>
<dbReference type="RefSeq" id="WP_317773522.1">
    <property type="nucleotide sequence ID" value="NZ_JAWMAJ010000101.1"/>
</dbReference>
<dbReference type="CDD" id="cd19080">
    <property type="entry name" value="AKR_AKR9A_9B"/>
    <property type="match status" value="1"/>
</dbReference>
<dbReference type="SUPFAM" id="SSF51430">
    <property type="entry name" value="NAD(P)-linked oxidoreductase"/>
    <property type="match status" value="1"/>
</dbReference>
<dbReference type="InterPro" id="IPR050523">
    <property type="entry name" value="AKR_Detox_Biosynth"/>
</dbReference>
<keyword evidence="1" id="KW-0560">Oxidoreductase</keyword>
<accession>A0ABU4FI44</accession>
<keyword evidence="4" id="KW-1185">Reference proteome</keyword>
<organism evidence="3 4">
    <name type="scientific">Streptomyces prunicolor</name>
    <dbReference type="NCBI Taxonomy" id="67348"/>
    <lineage>
        <taxon>Bacteria</taxon>
        <taxon>Bacillati</taxon>
        <taxon>Actinomycetota</taxon>
        <taxon>Actinomycetes</taxon>
        <taxon>Kitasatosporales</taxon>
        <taxon>Streptomycetaceae</taxon>
        <taxon>Streptomyces</taxon>
    </lineage>
</organism>
<sequence>MASNALDSYVGLGRSGLKVSPFCLGAMNFGEDGGFGTGVEESEKILQTYLDRGGNFIDTANFYTNGHSEAILGDFLTAHPGLRDRLVLATKFYGNLHLGDPNGGGASRKAIIGQLEDSLRRLRTDYIDLYWLHSHDRSTPVEETLRTLDDLVTAGKIRYVGFSDTPAWFTAKAHTMALLRGWTPVTALQMEYSLLERTIEGELIPLAQDAGMAVLPWGPLKSGYLSGKYTRDQSTPVDTKRAALLGAPTPAQFKVIDTLAEVAEEVGAPSAAVALSWVQSRPGVTSTLIGPRTLAHLEANLTALDVDLTPARTATLDEVSTPTLNFPHDLNHQVGDMLKYAGATVDGVPSAVYPPLAQSAVRY</sequence>
<dbReference type="EMBL" id="JAWMAJ010000101">
    <property type="protein sequence ID" value="MDV7219683.1"/>
    <property type="molecule type" value="Genomic_DNA"/>
</dbReference>